<reference evidence="2 3" key="1">
    <citation type="journal article" date="2019" name="Front. Microbiol.">
        <title>Ammonia Oxidation by the Arctic Terrestrial Thaumarchaeote Candidatus Nitrosocosmicus arcticus Is Stimulated by Increasing Temperatures.</title>
        <authorList>
            <person name="Alves R.J.E."/>
            <person name="Kerou M."/>
            <person name="Zappe A."/>
            <person name="Bittner R."/>
            <person name="Abby S.S."/>
            <person name="Schmidt H.A."/>
            <person name="Pfeifer K."/>
            <person name="Schleper C."/>
        </authorList>
    </citation>
    <scope>NUCLEOTIDE SEQUENCE [LARGE SCALE GENOMIC DNA]</scope>
    <source>
        <strain evidence="2 3">Kfb</strain>
    </source>
</reference>
<evidence type="ECO:0000313" key="3">
    <source>
        <dbReference type="Proteomes" id="UP000315289"/>
    </source>
</evidence>
<dbReference type="RefSeq" id="WP_144729269.1">
    <property type="nucleotide sequence ID" value="NZ_ML675580.1"/>
</dbReference>
<dbReference type="PANTHER" id="PTHR39966">
    <property type="entry name" value="BLL2471 PROTEIN-RELATED"/>
    <property type="match status" value="1"/>
</dbReference>
<sequence>MSKLKSTQDLKDDHITIRRIKDVALKCSKRLYESKSVPIEDIEIISVVIEEFVDHFHHGKEETAYFPETTEKGDFSEDIRKFLIEHEFGRRIAIMLRKAVITWRSKINEANHGEEQTEHLLEPIARFLKAYAIFIEDHTGKEDKFFDRIEKGEIISKGEDELLLMHYESCLNQAGGKIRIEQMVKLINYLENKDWMKD</sequence>
<dbReference type="OrthoDB" id="10087at2157"/>
<dbReference type="Gene3D" id="1.20.120.520">
    <property type="entry name" value="nmb1532 protein domain like"/>
    <property type="match status" value="1"/>
</dbReference>
<dbReference type="Proteomes" id="UP000315289">
    <property type="component" value="Unassembled WGS sequence"/>
</dbReference>
<dbReference type="Pfam" id="PF01814">
    <property type="entry name" value="Hemerythrin"/>
    <property type="match status" value="1"/>
</dbReference>
<dbReference type="PANTHER" id="PTHR39966:SF1">
    <property type="entry name" value="HEMERYTHRIN-LIKE DOMAIN-CONTAINING PROTEIN"/>
    <property type="match status" value="1"/>
</dbReference>
<organism evidence="2 3">
    <name type="scientific">Candidatus Nitrosocosmicus arcticus</name>
    <dbReference type="NCBI Taxonomy" id="2035267"/>
    <lineage>
        <taxon>Archaea</taxon>
        <taxon>Nitrososphaerota</taxon>
        <taxon>Nitrososphaeria</taxon>
        <taxon>Nitrososphaerales</taxon>
        <taxon>Nitrososphaeraceae</taxon>
        <taxon>Candidatus Nitrosocosmicus</taxon>
    </lineage>
</organism>
<dbReference type="GO" id="GO:0005886">
    <property type="term" value="C:plasma membrane"/>
    <property type="evidence" value="ECO:0007669"/>
    <property type="project" value="TreeGrafter"/>
</dbReference>
<dbReference type="AlphaFoldDB" id="A0A557SWY1"/>
<proteinExistence type="predicted"/>
<comment type="caution">
    <text evidence="2">The sequence shown here is derived from an EMBL/GenBank/DDBJ whole genome shotgun (WGS) entry which is preliminary data.</text>
</comment>
<keyword evidence="3" id="KW-1185">Reference proteome</keyword>
<protein>
    <recommendedName>
        <fullName evidence="1">Hemerythrin-like domain-containing protein</fullName>
    </recommendedName>
</protein>
<accession>A0A557SWY1</accession>
<evidence type="ECO:0000313" key="2">
    <source>
        <dbReference type="EMBL" id="TVP41116.1"/>
    </source>
</evidence>
<dbReference type="InterPro" id="IPR012312">
    <property type="entry name" value="Hemerythrin-like"/>
</dbReference>
<evidence type="ECO:0000259" key="1">
    <source>
        <dbReference type="Pfam" id="PF01814"/>
    </source>
</evidence>
<gene>
    <name evidence="2" type="ORF">NARC_40077</name>
</gene>
<name>A0A557SWY1_9ARCH</name>
<dbReference type="EMBL" id="VOAH01000004">
    <property type="protein sequence ID" value="TVP41116.1"/>
    <property type="molecule type" value="Genomic_DNA"/>
</dbReference>
<feature type="domain" description="Hemerythrin-like" evidence="1">
    <location>
        <begin position="8"/>
        <end position="97"/>
    </location>
</feature>